<keyword evidence="1" id="KW-1133">Transmembrane helix</keyword>
<keyword evidence="1" id="KW-0472">Membrane</keyword>
<feature type="transmembrane region" description="Helical" evidence="1">
    <location>
        <begin position="184"/>
        <end position="203"/>
    </location>
</feature>
<dbReference type="KEGG" id="dsa:Desal_0819"/>
<evidence type="ECO:0000256" key="1">
    <source>
        <dbReference type="SAM" id="Phobius"/>
    </source>
</evidence>
<feature type="transmembrane region" description="Helical" evidence="1">
    <location>
        <begin position="127"/>
        <end position="148"/>
    </location>
</feature>
<feature type="transmembrane region" description="Helical" evidence="1">
    <location>
        <begin position="92"/>
        <end position="115"/>
    </location>
</feature>
<gene>
    <name evidence="2" type="ordered locus">Desal_0819</name>
</gene>
<feature type="transmembrane region" description="Helical" evidence="1">
    <location>
        <begin position="67"/>
        <end position="86"/>
    </location>
</feature>
<name>C6BZ61_MARSD</name>
<reference evidence="2 3" key="1">
    <citation type="submission" date="2009-06" db="EMBL/GenBank/DDBJ databases">
        <title>Complete sequence of Desulfovibrio salexigens DSM 2638.</title>
        <authorList>
            <consortium name="US DOE Joint Genome Institute"/>
            <person name="Lucas S."/>
            <person name="Copeland A."/>
            <person name="Lapidus A."/>
            <person name="Glavina del Rio T."/>
            <person name="Tice H."/>
            <person name="Bruce D."/>
            <person name="Goodwin L."/>
            <person name="Pitluck S."/>
            <person name="Munk A.C."/>
            <person name="Brettin T."/>
            <person name="Detter J.C."/>
            <person name="Han C."/>
            <person name="Tapia R."/>
            <person name="Larimer F."/>
            <person name="Land M."/>
            <person name="Hauser L."/>
            <person name="Kyrpides N."/>
            <person name="Anderson I."/>
            <person name="Wall J.D."/>
            <person name="Arkin A.P."/>
            <person name="Dehal P."/>
            <person name="Chivian D."/>
            <person name="Giles B."/>
            <person name="Hazen T.C."/>
        </authorList>
    </citation>
    <scope>NUCLEOTIDE SEQUENCE [LARGE SCALE GENOMIC DNA]</scope>
    <source>
        <strain evidence="3">ATCC 14822 / DSM 2638 / NCIMB 8403 / VKM B-1763</strain>
    </source>
</reference>
<dbReference type="Proteomes" id="UP000002601">
    <property type="component" value="Chromosome"/>
</dbReference>
<feature type="transmembrane region" description="Helical" evidence="1">
    <location>
        <begin position="274"/>
        <end position="296"/>
    </location>
</feature>
<dbReference type="EMBL" id="CP001649">
    <property type="protein sequence ID" value="ACS78885.1"/>
    <property type="molecule type" value="Genomic_DNA"/>
</dbReference>
<accession>C6BZ61</accession>
<protein>
    <submittedName>
        <fullName evidence="2">Uncharacterized protein</fullName>
    </submittedName>
</protein>
<dbReference type="HOGENOM" id="CLU_065972_0_0_7"/>
<proteinExistence type="predicted"/>
<feature type="transmembrane region" description="Helical" evidence="1">
    <location>
        <begin position="25"/>
        <end position="47"/>
    </location>
</feature>
<keyword evidence="3" id="KW-1185">Reference proteome</keyword>
<dbReference type="RefSeq" id="WP_015850704.1">
    <property type="nucleotide sequence ID" value="NC_012881.1"/>
</dbReference>
<evidence type="ECO:0000313" key="2">
    <source>
        <dbReference type="EMBL" id="ACS78885.1"/>
    </source>
</evidence>
<dbReference type="eggNOG" id="COG1271">
    <property type="taxonomic scope" value="Bacteria"/>
</dbReference>
<dbReference type="AlphaFoldDB" id="C6BZ61"/>
<dbReference type="STRING" id="526222.Desal_0819"/>
<evidence type="ECO:0000313" key="3">
    <source>
        <dbReference type="Proteomes" id="UP000002601"/>
    </source>
</evidence>
<dbReference type="OrthoDB" id="9810382at2"/>
<feature type="transmembrane region" description="Helical" evidence="1">
    <location>
        <begin position="241"/>
        <end position="267"/>
    </location>
</feature>
<feature type="transmembrane region" description="Helical" evidence="1">
    <location>
        <begin position="215"/>
        <end position="235"/>
    </location>
</feature>
<feature type="transmembrane region" description="Helical" evidence="1">
    <location>
        <begin position="316"/>
        <end position="337"/>
    </location>
</feature>
<organism evidence="2 3">
    <name type="scientific">Maridesulfovibrio salexigens (strain ATCC 14822 / DSM 2638 / NCIMB 8403 / VKM B-1763)</name>
    <name type="common">Desulfovibrio salexigens</name>
    <dbReference type="NCBI Taxonomy" id="526222"/>
    <lineage>
        <taxon>Bacteria</taxon>
        <taxon>Pseudomonadati</taxon>
        <taxon>Thermodesulfobacteriota</taxon>
        <taxon>Desulfovibrionia</taxon>
        <taxon>Desulfovibrionales</taxon>
        <taxon>Desulfovibrionaceae</taxon>
        <taxon>Maridesulfovibrio</taxon>
    </lineage>
</organism>
<sequence length="346" mass="38191">MDPSTLVPAAIGISVHPIWPVTLSIITFSVHLLLMNAVFGGAAIVFVHSLSGGTAISKNISKKLPTLLALAINAGVPPLLFLQAVYGQFSYVSSILMAVFWLAVIAALICGYYGLYFHNYRYEKLGVSGRSLTMLAVLCMIVYIGFMLSNKMTLMLRPEVWSEYFTDPHGFNLNLSDPVLYPRFMHFAISALAVGGLFVALVGKRKGYSDFVDTGMKWFSRSTLVNVLMGFWFLVALPKEIMLIFMGGDILATVLLCVGLLATFAMLHAGFTKNVYWGVAATVFIVPVMAVMRHLVRQKYLEPYFTLDTAPVSGQWSPFILFVVSLIAGGFCIVYMLKLMRKAERS</sequence>
<keyword evidence="1" id="KW-0812">Transmembrane</keyword>